<accession>A0A9D4QQN1</accession>
<reference evidence="3" key="2">
    <citation type="submission" date="2020-11" db="EMBL/GenBank/DDBJ databases">
        <authorList>
            <person name="McCartney M.A."/>
            <person name="Auch B."/>
            <person name="Kono T."/>
            <person name="Mallez S."/>
            <person name="Becker A."/>
            <person name="Gohl D.M."/>
            <person name="Silverstein K.A.T."/>
            <person name="Koren S."/>
            <person name="Bechman K.B."/>
            <person name="Herman A."/>
            <person name="Abrahante J.E."/>
            <person name="Garbe J."/>
        </authorList>
    </citation>
    <scope>NUCLEOTIDE SEQUENCE</scope>
    <source>
        <strain evidence="3">Duluth1</strain>
        <tissue evidence="3">Whole animal</tissue>
    </source>
</reference>
<keyword evidence="4" id="KW-1185">Reference proteome</keyword>
<dbReference type="AlphaFoldDB" id="A0A9D4QQN1"/>
<dbReference type="PANTHER" id="PTHR11699">
    <property type="entry name" value="ALDEHYDE DEHYDROGENASE-RELATED"/>
    <property type="match status" value="1"/>
</dbReference>
<dbReference type="InterPro" id="IPR016161">
    <property type="entry name" value="Ald_DH/histidinol_DH"/>
</dbReference>
<evidence type="ECO:0000313" key="4">
    <source>
        <dbReference type="Proteomes" id="UP000828390"/>
    </source>
</evidence>
<dbReference type="SUPFAM" id="SSF53720">
    <property type="entry name" value="ALDH-like"/>
    <property type="match status" value="1"/>
</dbReference>
<dbReference type="FunFam" id="3.40.605.10:FF:000026">
    <property type="entry name" value="Aldehyde dehydrogenase, putative"/>
    <property type="match status" value="1"/>
</dbReference>
<evidence type="ECO:0000256" key="1">
    <source>
        <dbReference type="ARBA" id="ARBA00009986"/>
    </source>
</evidence>
<organism evidence="3 4">
    <name type="scientific">Dreissena polymorpha</name>
    <name type="common">Zebra mussel</name>
    <name type="synonym">Mytilus polymorpha</name>
    <dbReference type="NCBI Taxonomy" id="45954"/>
    <lineage>
        <taxon>Eukaryota</taxon>
        <taxon>Metazoa</taxon>
        <taxon>Spiralia</taxon>
        <taxon>Lophotrochozoa</taxon>
        <taxon>Mollusca</taxon>
        <taxon>Bivalvia</taxon>
        <taxon>Autobranchia</taxon>
        <taxon>Heteroconchia</taxon>
        <taxon>Euheterodonta</taxon>
        <taxon>Imparidentia</taxon>
        <taxon>Neoheterodontei</taxon>
        <taxon>Myida</taxon>
        <taxon>Dreissenoidea</taxon>
        <taxon>Dreissenidae</taxon>
        <taxon>Dreissena</taxon>
    </lineage>
</organism>
<dbReference type="EMBL" id="JAIWYP010000004">
    <property type="protein sequence ID" value="KAH3839027.1"/>
    <property type="molecule type" value="Genomic_DNA"/>
</dbReference>
<dbReference type="Pfam" id="PF00171">
    <property type="entry name" value="Aldedh"/>
    <property type="match status" value="1"/>
</dbReference>
<dbReference type="InterPro" id="IPR016162">
    <property type="entry name" value="Ald_DH_N"/>
</dbReference>
<name>A0A9D4QQN1_DREPO</name>
<dbReference type="Gene3D" id="3.40.309.10">
    <property type="entry name" value="Aldehyde Dehydrogenase, Chain A, domain 2"/>
    <property type="match status" value="1"/>
</dbReference>
<dbReference type="InterPro" id="IPR015590">
    <property type="entry name" value="Aldehyde_DH_dom"/>
</dbReference>
<protein>
    <recommendedName>
        <fullName evidence="2">Aldehyde dehydrogenase domain-containing protein</fullName>
    </recommendedName>
</protein>
<dbReference type="GO" id="GO:0016620">
    <property type="term" value="F:oxidoreductase activity, acting on the aldehyde or oxo group of donors, NAD or NADP as acceptor"/>
    <property type="evidence" value="ECO:0007669"/>
    <property type="project" value="InterPro"/>
</dbReference>
<feature type="domain" description="Aldehyde dehydrogenase" evidence="2">
    <location>
        <begin position="12"/>
        <end position="153"/>
    </location>
</feature>
<evidence type="ECO:0000313" key="3">
    <source>
        <dbReference type="EMBL" id="KAH3839027.1"/>
    </source>
</evidence>
<comment type="similarity">
    <text evidence="1">Belongs to the aldehyde dehydrogenase family.</text>
</comment>
<dbReference type="FunFam" id="3.40.309.10:FF:000001">
    <property type="entry name" value="Mitochondrial aldehyde dehydrogenase 2"/>
    <property type="match status" value="1"/>
</dbReference>
<dbReference type="InterPro" id="IPR016163">
    <property type="entry name" value="Ald_DH_C"/>
</dbReference>
<dbReference type="Proteomes" id="UP000828390">
    <property type="component" value="Unassembled WGS sequence"/>
</dbReference>
<evidence type="ECO:0000259" key="2">
    <source>
        <dbReference type="Pfam" id="PF00171"/>
    </source>
</evidence>
<comment type="caution">
    <text evidence="3">The sequence shown here is derived from an EMBL/GenBank/DDBJ whole genome shotgun (WGS) entry which is preliminary data.</text>
</comment>
<proteinExistence type="inferred from homology"/>
<dbReference type="Gene3D" id="3.40.605.10">
    <property type="entry name" value="Aldehyde Dehydrogenase, Chain A, domain 1"/>
    <property type="match status" value="1"/>
</dbReference>
<gene>
    <name evidence="3" type="ORF">DPMN_112448</name>
</gene>
<reference evidence="3" key="1">
    <citation type="journal article" date="2019" name="bioRxiv">
        <title>The Genome of the Zebra Mussel, Dreissena polymorpha: A Resource for Invasive Species Research.</title>
        <authorList>
            <person name="McCartney M.A."/>
            <person name="Auch B."/>
            <person name="Kono T."/>
            <person name="Mallez S."/>
            <person name="Zhang Y."/>
            <person name="Obille A."/>
            <person name="Becker A."/>
            <person name="Abrahante J.E."/>
            <person name="Garbe J."/>
            <person name="Badalamenti J.P."/>
            <person name="Herman A."/>
            <person name="Mangelson H."/>
            <person name="Liachko I."/>
            <person name="Sullivan S."/>
            <person name="Sone E.D."/>
            <person name="Koren S."/>
            <person name="Silverstein K.A.T."/>
            <person name="Beckman K.B."/>
            <person name="Gohl D.M."/>
        </authorList>
    </citation>
    <scope>NUCLEOTIDE SEQUENCE</scope>
    <source>
        <strain evidence="3">Duluth1</strain>
        <tissue evidence="3">Whole animal</tissue>
    </source>
</reference>
<sequence>MSPVAANVSTIFNKILGLIESGKQQGASLQCGGERQGDTGFFVKPTVFSDVTDDMRIAKEEIFGPVQSILKFKDIDEVIERANNTSYGLAAGVMTRDINKALKISQNLDAGSVWVNCYDVVKSQTPFGGFKKSGQGRELGEYALREYTEIKTVTINFPEKYL</sequence>